<dbReference type="GO" id="GO:0008033">
    <property type="term" value="P:tRNA processing"/>
    <property type="evidence" value="ECO:0007669"/>
    <property type="project" value="UniProtKB-KW"/>
</dbReference>
<gene>
    <name evidence="16" type="ordered locus">Dtox_4181</name>
</gene>
<evidence type="ECO:0000259" key="15">
    <source>
        <dbReference type="PROSITE" id="PS51163"/>
    </source>
</evidence>
<dbReference type="Gene3D" id="3.90.870.10">
    <property type="entry name" value="DHBP synthase"/>
    <property type="match status" value="1"/>
</dbReference>
<protein>
    <recommendedName>
        <fullName evidence="4 13">Threonylcarbamoyl-AMP synthase</fullName>
        <shortName evidence="13">TC-AMP synthase</shortName>
        <ecNumber evidence="3 13">2.7.7.87</ecNumber>
    </recommendedName>
    <alternativeName>
        <fullName evidence="11 13">L-threonylcarbamoyladenylate synthase</fullName>
    </alternativeName>
</protein>
<evidence type="ECO:0000256" key="11">
    <source>
        <dbReference type="ARBA" id="ARBA00029774"/>
    </source>
</evidence>
<keyword evidence="17" id="KW-1185">Reference proteome</keyword>
<dbReference type="NCBIfam" id="TIGR00057">
    <property type="entry name" value="L-threonylcarbamoyladenylate synthase"/>
    <property type="match status" value="1"/>
</dbReference>
<feature type="binding site" evidence="14">
    <location>
        <position position="63"/>
    </location>
    <ligand>
        <name>ATP</name>
        <dbReference type="ChEBI" id="CHEBI:30616"/>
    </ligand>
</feature>
<dbReference type="InterPro" id="IPR005145">
    <property type="entry name" value="Sua5_C"/>
</dbReference>
<dbReference type="InterPro" id="IPR017945">
    <property type="entry name" value="DHBP_synth_RibB-like_a/b_dom"/>
</dbReference>
<accession>C8VZA4</accession>
<keyword evidence="10 13" id="KW-0067">ATP-binding</keyword>
<evidence type="ECO:0000256" key="10">
    <source>
        <dbReference type="ARBA" id="ARBA00022840"/>
    </source>
</evidence>
<dbReference type="GO" id="GO:0000049">
    <property type="term" value="F:tRNA binding"/>
    <property type="evidence" value="ECO:0007669"/>
    <property type="project" value="TreeGrafter"/>
</dbReference>
<dbReference type="PROSITE" id="PS51163">
    <property type="entry name" value="YRDC"/>
    <property type="match status" value="1"/>
</dbReference>
<evidence type="ECO:0000256" key="3">
    <source>
        <dbReference type="ARBA" id="ARBA00012584"/>
    </source>
</evidence>
<feature type="binding site" evidence="14">
    <location>
        <position position="126"/>
    </location>
    <ligand>
        <name>L-threonine</name>
        <dbReference type="ChEBI" id="CHEBI:57926"/>
    </ligand>
</feature>
<evidence type="ECO:0000256" key="1">
    <source>
        <dbReference type="ARBA" id="ARBA00004496"/>
    </source>
</evidence>
<dbReference type="GO" id="GO:0006450">
    <property type="term" value="P:regulation of translational fidelity"/>
    <property type="evidence" value="ECO:0007669"/>
    <property type="project" value="TreeGrafter"/>
</dbReference>
<evidence type="ECO:0000256" key="4">
    <source>
        <dbReference type="ARBA" id="ARBA00015492"/>
    </source>
</evidence>
<dbReference type="GO" id="GO:0005524">
    <property type="term" value="F:ATP binding"/>
    <property type="evidence" value="ECO:0007669"/>
    <property type="project" value="UniProtKB-UniRule"/>
</dbReference>
<keyword evidence="6 13" id="KW-0808">Transferase</keyword>
<evidence type="ECO:0000256" key="9">
    <source>
        <dbReference type="ARBA" id="ARBA00022741"/>
    </source>
</evidence>
<dbReference type="KEGG" id="dae:Dtox_4181"/>
<dbReference type="PANTHER" id="PTHR17490:SF16">
    <property type="entry name" value="THREONYLCARBAMOYL-AMP SYNTHASE"/>
    <property type="match status" value="1"/>
</dbReference>
<dbReference type="FunFam" id="3.90.870.10:FF:000009">
    <property type="entry name" value="Threonylcarbamoyl-AMP synthase, putative"/>
    <property type="match status" value="1"/>
</dbReference>
<evidence type="ECO:0000256" key="7">
    <source>
        <dbReference type="ARBA" id="ARBA00022694"/>
    </source>
</evidence>
<keyword evidence="9 13" id="KW-0547">Nucleotide-binding</keyword>
<evidence type="ECO:0000256" key="5">
    <source>
        <dbReference type="ARBA" id="ARBA00022490"/>
    </source>
</evidence>
<dbReference type="InterPro" id="IPR006070">
    <property type="entry name" value="Sua5-like_dom"/>
</dbReference>
<dbReference type="InterPro" id="IPR050156">
    <property type="entry name" value="TC-AMP_synthase_SUA5"/>
</dbReference>
<comment type="similarity">
    <text evidence="2 13">Belongs to the SUA5 family.</text>
</comment>
<dbReference type="InterPro" id="IPR010923">
    <property type="entry name" value="T(6)A37_SUA5"/>
</dbReference>
<dbReference type="HOGENOM" id="CLU_031397_0_0_9"/>
<organism evidence="16 17">
    <name type="scientific">Desulfofarcimen acetoxidans (strain ATCC 49208 / DSM 771 / KCTC 5769 / VKM B-1644 / 5575)</name>
    <name type="common">Desulfotomaculum acetoxidans</name>
    <dbReference type="NCBI Taxonomy" id="485916"/>
    <lineage>
        <taxon>Bacteria</taxon>
        <taxon>Bacillati</taxon>
        <taxon>Bacillota</taxon>
        <taxon>Clostridia</taxon>
        <taxon>Eubacteriales</taxon>
        <taxon>Peptococcaceae</taxon>
        <taxon>Desulfofarcimen</taxon>
    </lineage>
</organism>
<dbReference type="GO" id="GO:0005737">
    <property type="term" value="C:cytoplasm"/>
    <property type="evidence" value="ECO:0007669"/>
    <property type="project" value="UniProtKB-SubCell"/>
</dbReference>
<feature type="binding site" evidence="14">
    <location>
        <position position="186"/>
    </location>
    <ligand>
        <name>L-threonine</name>
        <dbReference type="ChEBI" id="CHEBI:57926"/>
    </ligand>
</feature>
<dbReference type="AlphaFoldDB" id="C8VZA4"/>
<evidence type="ECO:0000256" key="8">
    <source>
        <dbReference type="ARBA" id="ARBA00022695"/>
    </source>
</evidence>
<dbReference type="RefSeq" id="WP_015759519.1">
    <property type="nucleotide sequence ID" value="NC_013216.1"/>
</dbReference>
<comment type="subcellular location">
    <subcellularLocation>
        <location evidence="1 13">Cytoplasm</location>
    </subcellularLocation>
</comment>
<dbReference type="GO" id="GO:0003725">
    <property type="term" value="F:double-stranded RNA binding"/>
    <property type="evidence" value="ECO:0007669"/>
    <property type="project" value="UniProtKB-UniRule"/>
</dbReference>
<dbReference type="EMBL" id="CP001720">
    <property type="protein sequence ID" value="ACV64849.1"/>
    <property type="molecule type" value="Genomic_DNA"/>
</dbReference>
<comment type="function">
    <text evidence="13">Required for the formation of a threonylcarbamoyl group on adenosine at position 37 (t(6)A37) in tRNAs that read codons beginning with adenine.</text>
</comment>
<keyword evidence="7 13" id="KW-0819">tRNA processing</keyword>
<feature type="binding site" evidence="14">
    <location>
        <position position="200"/>
    </location>
    <ligand>
        <name>ATP</name>
        <dbReference type="ChEBI" id="CHEBI:30616"/>
    </ligand>
</feature>
<feature type="binding site" evidence="14">
    <location>
        <position position="231"/>
    </location>
    <ligand>
        <name>ATP</name>
        <dbReference type="ChEBI" id="CHEBI:30616"/>
    </ligand>
</feature>
<proteinExistence type="inferred from homology"/>
<keyword evidence="8 13" id="KW-0548">Nucleotidyltransferase</keyword>
<dbReference type="eggNOG" id="COG0009">
    <property type="taxonomic scope" value="Bacteria"/>
</dbReference>
<dbReference type="SUPFAM" id="SSF55821">
    <property type="entry name" value="YrdC/RibB"/>
    <property type="match status" value="1"/>
</dbReference>
<feature type="binding site" evidence="14">
    <location>
        <position position="40"/>
    </location>
    <ligand>
        <name>L-threonine</name>
        <dbReference type="ChEBI" id="CHEBI:57926"/>
    </ligand>
</feature>
<dbReference type="EC" id="2.7.7.87" evidence="3 13"/>
<reference evidence="16 17" key="1">
    <citation type="journal article" date="2009" name="Stand. Genomic Sci.">
        <title>Complete genome sequence of Desulfotomaculum acetoxidans type strain (5575).</title>
        <authorList>
            <person name="Spring S."/>
            <person name="Lapidus A."/>
            <person name="Schroder M."/>
            <person name="Gleim D."/>
            <person name="Sims D."/>
            <person name="Meincke L."/>
            <person name="Glavina Del Rio T."/>
            <person name="Tice H."/>
            <person name="Copeland A."/>
            <person name="Cheng J.F."/>
            <person name="Lucas S."/>
            <person name="Chen F."/>
            <person name="Nolan M."/>
            <person name="Bruce D."/>
            <person name="Goodwin L."/>
            <person name="Pitluck S."/>
            <person name="Ivanova N."/>
            <person name="Mavromatis K."/>
            <person name="Mikhailova N."/>
            <person name="Pati A."/>
            <person name="Chen A."/>
            <person name="Palaniappan K."/>
            <person name="Land M."/>
            <person name="Hauser L."/>
            <person name="Chang Y.J."/>
            <person name="Jeffries C.D."/>
            <person name="Chain P."/>
            <person name="Saunders E."/>
            <person name="Brettin T."/>
            <person name="Detter J.C."/>
            <person name="Goker M."/>
            <person name="Bristow J."/>
            <person name="Eisen J.A."/>
            <person name="Markowitz V."/>
            <person name="Hugenholtz P."/>
            <person name="Kyrpides N.C."/>
            <person name="Klenk H.P."/>
            <person name="Han C."/>
        </authorList>
    </citation>
    <scope>NUCLEOTIDE SEQUENCE [LARGE SCALE GENOMIC DNA]</scope>
    <source>
        <strain evidence="17">ATCC 49208 / DSM 771 / VKM B-1644</strain>
    </source>
</reference>
<evidence type="ECO:0000313" key="17">
    <source>
        <dbReference type="Proteomes" id="UP000002217"/>
    </source>
</evidence>
<dbReference type="Pfam" id="PF01300">
    <property type="entry name" value="Sua5_yciO_yrdC"/>
    <property type="match status" value="1"/>
</dbReference>
<feature type="binding site" evidence="14">
    <location>
        <position position="67"/>
    </location>
    <ligand>
        <name>ATP</name>
        <dbReference type="ChEBI" id="CHEBI:30616"/>
    </ligand>
</feature>
<dbReference type="Pfam" id="PF03481">
    <property type="entry name" value="Sua5_C"/>
    <property type="match status" value="1"/>
</dbReference>
<keyword evidence="5 13" id="KW-0963">Cytoplasm</keyword>
<feature type="binding site" evidence="14">
    <location>
        <position position="146"/>
    </location>
    <ligand>
        <name>L-threonine</name>
        <dbReference type="ChEBI" id="CHEBI:57926"/>
    </ligand>
</feature>
<evidence type="ECO:0000256" key="6">
    <source>
        <dbReference type="ARBA" id="ARBA00022679"/>
    </source>
</evidence>
<dbReference type="Gene3D" id="3.40.50.11030">
    <property type="entry name" value="Threonylcarbamoyl-AMP synthase, C-terminal domain"/>
    <property type="match status" value="1"/>
</dbReference>
<feature type="binding site" evidence="14">
    <location>
        <position position="72"/>
    </location>
    <ligand>
        <name>L-threonine</name>
        <dbReference type="ChEBI" id="CHEBI:57926"/>
    </ligand>
</feature>
<dbReference type="Proteomes" id="UP000002217">
    <property type="component" value="Chromosome"/>
</dbReference>
<evidence type="ECO:0000313" key="16">
    <source>
        <dbReference type="EMBL" id="ACV64849.1"/>
    </source>
</evidence>
<dbReference type="PANTHER" id="PTHR17490">
    <property type="entry name" value="SUA5"/>
    <property type="match status" value="1"/>
</dbReference>
<evidence type="ECO:0000256" key="14">
    <source>
        <dbReference type="PIRSR" id="PIRSR004930-1"/>
    </source>
</evidence>
<evidence type="ECO:0000256" key="12">
    <source>
        <dbReference type="ARBA" id="ARBA00048366"/>
    </source>
</evidence>
<dbReference type="InterPro" id="IPR038385">
    <property type="entry name" value="Sua5/YwlC_C"/>
</dbReference>
<evidence type="ECO:0000256" key="2">
    <source>
        <dbReference type="ARBA" id="ARBA00007663"/>
    </source>
</evidence>
<dbReference type="GO" id="GO:0061710">
    <property type="term" value="F:L-threonylcarbamoyladenylate synthase"/>
    <property type="evidence" value="ECO:0007669"/>
    <property type="project" value="UniProtKB-EC"/>
</dbReference>
<name>C8VZA4_DESAS</name>
<comment type="catalytic activity">
    <reaction evidence="12 13">
        <text>L-threonine + hydrogencarbonate + ATP = L-threonylcarbamoyladenylate + diphosphate + H2O</text>
        <dbReference type="Rhea" id="RHEA:36407"/>
        <dbReference type="ChEBI" id="CHEBI:15377"/>
        <dbReference type="ChEBI" id="CHEBI:17544"/>
        <dbReference type="ChEBI" id="CHEBI:30616"/>
        <dbReference type="ChEBI" id="CHEBI:33019"/>
        <dbReference type="ChEBI" id="CHEBI:57926"/>
        <dbReference type="ChEBI" id="CHEBI:73682"/>
        <dbReference type="EC" id="2.7.7.87"/>
    </reaction>
</comment>
<feature type="binding site" evidence="14">
    <location>
        <position position="156"/>
    </location>
    <ligand>
        <name>ATP</name>
        <dbReference type="ChEBI" id="CHEBI:30616"/>
    </ligand>
</feature>
<dbReference type="STRING" id="485916.Dtox_4181"/>
<feature type="binding site" evidence="14">
    <location>
        <position position="148"/>
    </location>
    <ligand>
        <name>ATP</name>
        <dbReference type="ChEBI" id="CHEBI:30616"/>
    </ligand>
</feature>
<dbReference type="PIRSF" id="PIRSF004930">
    <property type="entry name" value="Tln_factor_SUA5"/>
    <property type="match status" value="1"/>
</dbReference>
<sequence length="343" mass="37049">MKQLQTKCWRVDAKKPERQIIQAAAQIIKTGGLVAFPTETVYGLGANALDSRAVRRLFQAKARPADNPLTLHVADLKTAFAYLKDIPQEAHALAGQFWPGPLTLVLPFQGHLPAEVTGGRPALGVRMPDHPVALALIEQSGVPLVAPSANLSGRPSPTTADHVLQDLSGRIEAVLDGGPSEWGLESTVIDFTGEKPVLLRPGVLTQEDLRPFTGSLELTNKAIPSAKYAHYTPHAAFLLVEGEDDRVVLEKIGQMALHYEKQGQKVGLLLYEEDAFLFQSYIYTTAGSKSRPVSVAAGLFQAMRELDNRCVDIIICAGFHGQGLGLAIQNRLRLAAGSNTIKV</sequence>
<feature type="domain" description="YrdC-like" evidence="15">
    <location>
        <begin position="18"/>
        <end position="204"/>
    </location>
</feature>
<evidence type="ECO:0000256" key="13">
    <source>
        <dbReference type="PIRNR" id="PIRNR004930"/>
    </source>
</evidence>